<feature type="compositionally biased region" description="Polar residues" evidence="5">
    <location>
        <begin position="38"/>
        <end position="49"/>
    </location>
</feature>
<evidence type="ECO:0000256" key="1">
    <source>
        <dbReference type="ARBA" id="ARBA00022443"/>
    </source>
</evidence>
<dbReference type="PROSITE" id="PS50002">
    <property type="entry name" value="SH3"/>
    <property type="match status" value="1"/>
</dbReference>
<evidence type="ECO:0000256" key="2">
    <source>
        <dbReference type="ARBA" id="ARBA00022999"/>
    </source>
</evidence>
<feature type="domain" description="SH2" evidence="6">
    <location>
        <begin position="130"/>
        <end position="174"/>
    </location>
</feature>
<evidence type="ECO:0000256" key="3">
    <source>
        <dbReference type="PROSITE-ProRule" id="PRU00191"/>
    </source>
</evidence>
<keyword evidence="1 4" id="KW-0728">SH3 domain</keyword>
<protein>
    <recommendedName>
        <fullName evidence="10">SH3 domain-containing protein</fullName>
    </recommendedName>
</protein>
<evidence type="ECO:0000313" key="8">
    <source>
        <dbReference type="EnsemblMetazoa" id="CJA34439.1"/>
    </source>
</evidence>
<keyword evidence="2 3" id="KW-0727">SH2 domain</keyword>
<evidence type="ECO:0000256" key="5">
    <source>
        <dbReference type="SAM" id="MobiDB-lite"/>
    </source>
</evidence>
<dbReference type="Pfam" id="PF00018">
    <property type="entry name" value="SH3_1"/>
    <property type="match status" value="1"/>
</dbReference>
<feature type="region of interest" description="Disordered" evidence="5">
    <location>
        <begin position="1"/>
        <end position="49"/>
    </location>
</feature>
<dbReference type="InterPro" id="IPR036028">
    <property type="entry name" value="SH3-like_dom_sf"/>
</dbReference>
<dbReference type="EnsemblMetazoa" id="CJA34439.1">
    <property type="protein sequence ID" value="CJA34439.1"/>
    <property type="gene ID" value="WBGene00210286"/>
</dbReference>
<accession>A0A8R1IGM9</accession>
<evidence type="ECO:0000259" key="6">
    <source>
        <dbReference type="PROSITE" id="PS50001"/>
    </source>
</evidence>
<name>A0A8R1IGM9_CAEJA</name>
<evidence type="ECO:0000313" key="9">
    <source>
        <dbReference type="Proteomes" id="UP000005237"/>
    </source>
</evidence>
<evidence type="ECO:0008006" key="10">
    <source>
        <dbReference type="Google" id="ProtNLM"/>
    </source>
</evidence>
<dbReference type="SUPFAM" id="SSF55550">
    <property type="entry name" value="SH2 domain"/>
    <property type="match status" value="1"/>
</dbReference>
<dbReference type="InterPro" id="IPR043539">
    <property type="entry name" value="Grb2-like"/>
</dbReference>
<dbReference type="AlphaFoldDB" id="A0A8R1IGM9"/>
<feature type="domain" description="SH3" evidence="7">
    <location>
        <begin position="63"/>
        <end position="124"/>
    </location>
</feature>
<dbReference type="InterPro" id="IPR036860">
    <property type="entry name" value="SH2_dom_sf"/>
</dbReference>
<reference evidence="9" key="1">
    <citation type="submission" date="2010-08" db="EMBL/GenBank/DDBJ databases">
        <authorList>
            <consortium name="Caenorhabditis japonica Sequencing Consortium"/>
            <person name="Wilson R.K."/>
        </authorList>
    </citation>
    <scope>NUCLEOTIDE SEQUENCE [LARGE SCALE GENOMIC DNA]</scope>
    <source>
        <strain evidence="9">DF5081</strain>
    </source>
</reference>
<dbReference type="PRINTS" id="PR00401">
    <property type="entry name" value="SH2DOMAIN"/>
</dbReference>
<dbReference type="PANTHER" id="PTHR46037">
    <property type="entry name" value="PROTEIN ENHANCER OF SEVENLESS 2B"/>
    <property type="match status" value="1"/>
</dbReference>
<dbReference type="FunFam" id="2.30.30.40:FF:000208">
    <property type="entry name" value="Tyrosine-protein kinase"/>
    <property type="match status" value="1"/>
</dbReference>
<organism evidence="8 9">
    <name type="scientific">Caenorhabditis japonica</name>
    <dbReference type="NCBI Taxonomy" id="281687"/>
    <lineage>
        <taxon>Eukaryota</taxon>
        <taxon>Metazoa</taxon>
        <taxon>Ecdysozoa</taxon>
        <taxon>Nematoda</taxon>
        <taxon>Chromadorea</taxon>
        <taxon>Rhabditida</taxon>
        <taxon>Rhabditina</taxon>
        <taxon>Rhabditomorpha</taxon>
        <taxon>Rhabditoidea</taxon>
        <taxon>Rhabditidae</taxon>
        <taxon>Peloderinae</taxon>
        <taxon>Caenorhabditis</taxon>
    </lineage>
</organism>
<proteinExistence type="predicted"/>
<sequence length="174" mass="19306">MGSCIGKENPHTSSGTSANPATSTLGRESLASHPRIAGSSTSPTLNASANSNFIDKNQNIFASDNNTFVALFQYDARTDDDLSFKKDDILEILNDTQGDWWFAKHKATGRTGYIPSNYVAREKSIESQPWYFGKMRRIDAEKCLLNCLNEHGAFLVRDSESRQCDLSLSGKRVF</sequence>
<dbReference type="SMART" id="SM00326">
    <property type="entry name" value="SH3"/>
    <property type="match status" value="1"/>
</dbReference>
<feature type="compositionally biased region" description="Polar residues" evidence="5">
    <location>
        <begin position="11"/>
        <end position="26"/>
    </location>
</feature>
<dbReference type="Gene3D" id="3.30.505.10">
    <property type="entry name" value="SH2 domain"/>
    <property type="match status" value="1"/>
</dbReference>
<dbReference type="InterPro" id="IPR000980">
    <property type="entry name" value="SH2"/>
</dbReference>
<dbReference type="InterPro" id="IPR001452">
    <property type="entry name" value="SH3_domain"/>
</dbReference>
<dbReference type="Pfam" id="PF00017">
    <property type="entry name" value="SH2"/>
    <property type="match status" value="1"/>
</dbReference>
<dbReference type="PROSITE" id="PS50001">
    <property type="entry name" value="SH2"/>
    <property type="match status" value="1"/>
</dbReference>
<dbReference type="Gene3D" id="2.30.30.40">
    <property type="entry name" value="SH3 Domains"/>
    <property type="match status" value="1"/>
</dbReference>
<reference evidence="8" key="2">
    <citation type="submission" date="2022-06" db="UniProtKB">
        <authorList>
            <consortium name="EnsemblMetazoa"/>
        </authorList>
    </citation>
    <scope>IDENTIFICATION</scope>
    <source>
        <strain evidence="8">DF5081</strain>
    </source>
</reference>
<dbReference type="PRINTS" id="PR00452">
    <property type="entry name" value="SH3DOMAIN"/>
</dbReference>
<dbReference type="CDD" id="cd11845">
    <property type="entry name" value="SH3_Src_like"/>
    <property type="match status" value="1"/>
</dbReference>
<dbReference type="Proteomes" id="UP000005237">
    <property type="component" value="Unassembled WGS sequence"/>
</dbReference>
<evidence type="ECO:0000259" key="7">
    <source>
        <dbReference type="PROSITE" id="PS50002"/>
    </source>
</evidence>
<evidence type="ECO:0000256" key="4">
    <source>
        <dbReference type="PROSITE-ProRule" id="PRU00192"/>
    </source>
</evidence>
<keyword evidence="9" id="KW-1185">Reference proteome</keyword>
<dbReference type="SUPFAM" id="SSF50044">
    <property type="entry name" value="SH3-domain"/>
    <property type="match status" value="1"/>
</dbReference>